<protein>
    <submittedName>
        <fullName evidence="1">Uncharacterized protein</fullName>
    </submittedName>
</protein>
<dbReference type="AlphaFoldDB" id="A0A814RQK1"/>
<comment type="caution">
    <text evidence="1">The sequence shown here is derived from an EMBL/GenBank/DDBJ whole genome shotgun (WGS) entry which is preliminary data.</text>
</comment>
<keyword evidence="2" id="KW-1185">Reference proteome</keyword>
<dbReference type="OrthoDB" id="10478709at2759"/>
<evidence type="ECO:0000313" key="2">
    <source>
        <dbReference type="Proteomes" id="UP000663879"/>
    </source>
</evidence>
<gene>
    <name evidence="1" type="ORF">OXX778_LOCUS22713</name>
</gene>
<name>A0A814RQK1_9BILA</name>
<dbReference type="EMBL" id="CAJNOC010010109">
    <property type="protein sequence ID" value="CAF1136548.1"/>
    <property type="molecule type" value="Genomic_DNA"/>
</dbReference>
<proteinExistence type="predicted"/>
<evidence type="ECO:0000313" key="1">
    <source>
        <dbReference type="EMBL" id="CAF1136548.1"/>
    </source>
</evidence>
<sequence length="174" mass="20451">MVKTRNNGAYEKGKYSEFKKTFVQTVNFSKKKVRSHKTDCIKSELDKVRLQLQYLMAAKLKLKQKESSILSIKTYVSDELAIYISKTFSISCKFVNNNEFIHSLNLTQNNYLSRDNLIKVKEYSFKINLRKKRSINLSDFNFVKQKIKGLFILTLKFKKEEIVIDLNNSELIDN</sequence>
<accession>A0A814RQK1</accession>
<reference evidence="1" key="1">
    <citation type="submission" date="2021-02" db="EMBL/GenBank/DDBJ databases">
        <authorList>
            <person name="Nowell W R."/>
        </authorList>
    </citation>
    <scope>NUCLEOTIDE SEQUENCE</scope>
    <source>
        <strain evidence="1">Ploen Becks lab</strain>
    </source>
</reference>
<organism evidence="1 2">
    <name type="scientific">Brachionus calyciflorus</name>
    <dbReference type="NCBI Taxonomy" id="104777"/>
    <lineage>
        <taxon>Eukaryota</taxon>
        <taxon>Metazoa</taxon>
        <taxon>Spiralia</taxon>
        <taxon>Gnathifera</taxon>
        <taxon>Rotifera</taxon>
        <taxon>Eurotatoria</taxon>
        <taxon>Monogononta</taxon>
        <taxon>Pseudotrocha</taxon>
        <taxon>Ploima</taxon>
        <taxon>Brachionidae</taxon>
        <taxon>Brachionus</taxon>
    </lineage>
</organism>
<dbReference type="Proteomes" id="UP000663879">
    <property type="component" value="Unassembled WGS sequence"/>
</dbReference>